<name>A0A7N1A7R0_KALFE</name>
<evidence type="ECO:0000259" key="2">
    <source>
        <dbReference type="Pfam" id="PF13638"/>
    </source>
</evidence>
<feature type="compositionally biased region" description="Basic and acidic residues" evidence="1">
    <location>
        <begin position="173"/>
        <end position="184"/>
    </location>
</feature>
<dbReference type="PANTHER" id="PTHR22593:SF8">
    <property type="entry name" value="FHA DOMAIN-CONTAINING PROTEIN PS1"/>
    <property type="match status" value="1"/>
</dbReference>
<reference evidence="3" key="1">
    <citation type="submission" date="2021-01" db="UniProtKB">
        <authorList>
            <consortium name="EnsemblPlants"/>
        </authorList>
    </citation>
    <scope>IDENTIFICATION</scope>
</reference>
<protein>
    <recommendedName>
        <fullName evidence="2">PIN domain-containing protein</fullName>
    </recommendedName>
</protein>
<dbReference type="Gramene" id="Kaladp0964s0027.1.v1.1">
    <property type="protein sequence ID" value="Kaladp0964s0027.1.v1.1"/>
    <property type="gene ID" value="Kaladp0964s0027.v1.1"/>
</dbReference>
<feature type="domain" description="PIN" evidence="2">
    <location>
        <begin position="494"/>
        <end position="657"/>
    </location>
</feature>
<evidence type="ECO:0000256" key="1">
    <source>
        <dbReference type="SAM" id="MobiDB-lite"/>
    </source>
</evidence>
<organism evidence="3 4">
    <name type="scientific">Kalanchoe fedtschenkoi</name>
    <name type="common">Lavender scallops</name>
    <name type="synonym">South American air plant</name>
    <dbReference type="NCBI Taxonomy" id="63787"/>
    <lineage>
        <taxon>Eukaryota</taxon>
        <taxon>Viridiplantae</taxon>
        <taxon>Streptophyta</taxon>
        <taxon>Embryophyta</taxon>
        <taxon>Tracheophyta</taxon>
        <taxon>Spermatophyta</taxon>
        <taxon>Magnoliopsida</taxon>
        <taxon>eudicotyledons</taxon>
        <taxon>Gunneridae</taxon>
        <taxon>Pentapetalae</taxon>
        <taxon>Saxifragales</taxon>
        <taxon>Crassulaceae</taxon>
        <taxon>Kalanchoe</taxon>
    </lineage>
</organism>
<accession>A0A7N1A7R0</accession>
<feature type="region of interest" description="Disordered" evidence="1">
    <location>
        <begin position="173"/>
        <end position="207"/>
    </location>
</feature>
<dbReference type="GO" id="GO:0031965">
    <property type="term" value="C:nuclear membrane"/>
    <property type="evidence" value="ECO:0007669"/>
    <property type="project" value="TreeGrafter"/>
</dbReference>
<sequence length="766" mass="84975">MTVAVENKDEECILVNTAKDIEQHVMASESPIPDFTLEEIAASAEVGNIGKEFEDVCQLSYLESEVPKPLADMKGTIHTESTNETQQLQLVGKTSKHVPDPEAIRHKSSNLTSEDQIHQSEMVKQAPVLDTLVKETMVTNSASGDQLSGLDVQILEPLLNSFLFPENDEEYQEKVVSKSEDRVSLSDPECLSPKTPSNDESKSQGSLNVVSGQKLSTTNLCSITCKPVSTHQVSTSHTKGKRFESSLGPVTQQQLSGVYNKMISGDLFTDFINSKDDIEMSTSEERNITPNIAVVNSNERASVLDENTNIIAMSDRPGLLKGSSSPLRKSMSKTKIADKYSEDGIGTYTPDNVFPNCRLLKSLVNTGTLDQNEVNSTVSWRSDTSKVANSPTKMEQDLFASDKENQTPVIFLKRKHASSTFADKTSVDNEMTSARRQGEQIPLQPVLVDSSGKSINDASVFNVSCRSVSSISPVQAERTMISGEREGRVKWYMVVDSSCLLIEESRKELQLLQGLRGTRLFVPGTVLRELERLEKATRLFGRTAEVRAALTWLRNCMEKTEWWIHIQSSSVEEKHLTQPPPASPRQQHYSLDLGNWRWASSSVFRSFKNVPSFKAEDVVQCALQLASGMDCEGKVAILSDDLALKTKAMAEGLTCETASEFRNSLINPFSGRFLWAKSSPRGHTWSASDDVVLKELFYSSYSNKSLNAQGSVKGLKLLLPLNSTVQSEQQHCGRSSQPTYRYLFPCLKFHGIVEYLKHQMTDSLFS</sequence>
<dbReference type="InterPro" id="IPR002716">
    <property type="entry name" value="PIN_dom"/>
</dbReference>
<dbReference type="Pfam" id="PF13638">
    <property type="entry name" value="PIN_4"/>
    <property type="match status" value="1"/>
</dbReference>
<evidence type="ECO:0000313" key="3">
    <source>
        <dbReference type="EnsemblPlants" id="Kaladp0964s0027.1.v1.1"/>
    </source>
</evidence>
<dbReference type="Proteomes" id="UP000594263">
    <property type="component" value="Unplaced"/>
</dbReference>
<dbReference type="EnsemblPlants" id="Kaladp0964s0027.1.v1.1">
    <property type="protein sequence ID" value="Kaladp0964s0027.1.v1.1"/>
    <property type="gene ID" value="Kaladp0964s0027.v1.1"/>
</dbReference>
<keyword evidence="4" id="KW-1185">Reference proteome</keyword>
<dbReference type="AlphaFoldDB" id="A0A7N1A7R0"/>
<evidence type="ECO:0000313" key="4">
    <source>
        <dbReference type="Proteomes" id="UP000594263"/>
    </source>
</evidence>
<dbReference type="PANTHER" id="PTHR22593">
    <property type="entry name" value="TRANSMEMBRANE PROTEIN 18"/>
    <property type="match status" value="1"/>
</dbReference>
<proteinExistence type="predicted"/>
<dbReference type="Gene3D" id="3.40.50.1010">
    <property type="entry name" value="5'-nuclease"/>
    <property type="match status" value="1"/>
</dbReference>
<feature type="region of interest" description="Disordered" evidence="1">
    <location>
        <begin position="81"/>
        <end position="122"/>
    </location>
</feature>